<name>A0A484M9G5_9ASTE</name>
<keyword evidence="3" id="KW-1185">Reference proteome</keyword>
<keyword evidence="1" id="KW-1133">Transmembrane helix</keyword>
<evidence type="ECO:0000313" key="3">
    <source>
        <dbReference type="Proteomes" id="UP000595140"/>
    </source>
</evidence>
<keyword evidence="1" id="KW-0472">Membrane</keyword>
<proteinExistence type="predicted"/>
<gene>
    <name evidence="2" type="ORF">CCAM_LOCUS26985</name>
</gene>
<sequence length="124" mass="13580">MLRIIVCYRESNSCITSLCLSLPANINALHIDFYSHSPIMGLKLFTWNTQCLAIIPLLCFLNLGGGVGSVFSAAMKGASVYEVDYCRFTILKREIGFGQEHPFTAGELTNHSDSGIKFLATRAG</sequence>
<organism evidence="2 3">
    <name type="scientific">Cuscuta campestris</name>
    <dbReference type="NCBI Taxonomy" id="132261"/>
    <lineage>
        <taxon>Eukaryota</taxon>
        <taxon>Viridiplantae</taxon>
        <taxon>Streptophyta</taxon>
        <taxon>Embryophyta</taxon>
        <taxon>Tracheophyta</taxon>
        <taxon>Spermatophyta</taxon>
        <taxon>Magnoliopsida</taxon>
        <taxon>eudicotyledons</taxon>
        <taxon>Gunneridae</taxon>
        <taxon>Pentapetalae</taxon>
        <taxon>asterids</taxon>
        <taxon>lamiids</taxon>
        <taxon>Solanales</taxon>
        <taxon>Convolvulaceae</taxon>
        <taxon>Cuscuteae</taxon>
        <taxon>Cuscuta</taxon>
        <taxon>Cuscuta subgen. Grammica</taxon>
        <taxon>Cuscuta sect. Cleistogrammica</taxon>
    </lineage>
</organism>
<keyword evidence="1" id="KW-0812">Transmembrane</keyword>
<reference evidence="2 3" key="1">
    <citation type="submission" date="2018-04" db="EMBL/GenBank/DDBJ databases">
        <authorList>
            <person name="Vogel A."/>
        </authorList>
    </citation>
    <scope>NUCLEOTIDE SEQUENCE [LARGE SCALE GENOMIC DNA]</scope>
</reference>
<evidence type="ECO:0000313" key="2">
    <source>
        <dbReference type="EMBL" id="VFQ85209.1"/>
    </source>
</evidence>
<accession>A0A484M9G5</accession>
<protein>
    <submittedName>
        <fullName evidence="2">Uncharacterized protein</fullName>
    </submittedName>
</protein>
<evidence type="ECO:0000256" key="1">
    <source>
        <dbReference type="SAM" id="Phobius"/>
    </source>
</evidence>
<dbReference type="EMBL" id="OOIL02002884">
    <property type="protein sequence ID" value="VFQ85209.1"/>
    <property type="molecule type" value="Genomic_DNA"/>
</dbReference>
<feature type="transmembrane region" description="Helical" evidence="1">
    <location>
        <begin position="52"/>
        <end position="71"/>
    </location>
</feature>
<dbReference type="Proteomes" id="UP000595140">
    <property type="component" value="Unassembled WGS sequence"/>
</dbReference>
<dbReference type="AlphaFoldDB" id="A0A484M9G5"/>
<dbReference type="OrthoDB" id="414418at2759"/>